<reference evidence="3 4" key="2">
    <citation type="journal article" date="2008" name="Nature">
        <title>The Phaeodactylum genome reveals the evolutionary history of diatom genomes.</title>
        <authorList>
            <person name="Bowler C."/>
            <person name="Allen A.E."/>
            <person name="Badger J.H."/>
            <person name="Grimwood J."/>
            <person name="Jabbari K."/>
            <person name="Kuo A."/>
            <person name="Maheswari U."/>
            <person name="Martens C."/>
            <person name="Maumus F."/>
            <person name="Otillar R.P."/>
            <person name="Rayko E."/>
            <person name="Salamov A."/>
            <person name="Vandepoele K."/>
            <person name="Beszteri B."/>
            <person name="Gruber A."/>
            <person name="Heijde M."/>
            <person name="Katinka M."/>
            <person name="Mock T."/>
            <person name="Valentin K."/>
            <person name="Verret F."/>
            <person name="Berges J.A."/>
            <person name="Brownlee C."/>
            <person name="Cadoret J.P."/>
            <person name="Chiovitti A."/>
            <person name="Choi C.J."/>
            <person name="Coesel S."/>
            <person name="De Martino A."/>
            <person name="Detter J.C."/>
            <person name="Durkin C."/>
            <person name="Falciatore A."/>
            <person name="Fournet J."/>
            <person name="Haruta M."/>
            <person name="Huysman M.J."/>
            <person name="Jenkins B.D."/>
            <person name="Jiroutova K."/>
            <person name="Jorgensen R.E."/>
            <person name="Joubert Y."/>
            <person name="Kaplan A."/>
            <person name="Kroger N."/>
            <person name="Kroth P.G."/>
            <person name="La Roche J."/>
            <person name="Lindquist E."/>
            <person name="Lommer M."/>
            <person name="Martin-Jezequel V."/>
            <person name="Lopez P.J."/>
            <person name="Lucas S."/>
            <person name="Mangogna M."/>
            <person name="McGinnis K."/>
            <person name="Medlin L.K."/>
            <person name="Montsant A."/>
            <person name="Oudot-Le Secq M.P."/>
            <person name="Napoli C."/>
            <person name="Obornik M."/>
            <person name="Parker M.S."/>
            <person name="Petit J.L."/>
            <person name="Porcel B.M."/>
            <person name="Poulsen N."/>
            <person name="Robison M."/>
            <person name="Rychlewski L."/>
            <person name="Rynearson T.A."/>
            <person name="Schmutz J."/>
            <person name="Shapiro H."/>
            <person name="Siaut M."/>
            <person name="Stanley M."/>
            <person name="Sussman M.R."/>
            <person name="Taylor A.R."/>
            <person name="Vardi A."/>
            <person name="von Dassow P."/>
            <person name="Vyverman W."/>
            <person name="Willis A."/>
            <person name="Wyrwicz L.S."/>
            <person name="Rokhsar D.S."/>
            <person name="Weissenbach J."/>
            <person name="Armbrust E.V."/>
            <person name="Green B.R."/>
            <person name="Van de Peer Y."/>
            <person name="Grigoriev I.V."/>
        </authorList>
    </citation>
    <scope>NUCLEOTIDE SEQUENCE [LARGE SCALE GENOMIC DNA]</scope>
    <source>
        <strain evidence="3 4">CCMP1335</strain>
    </source>
</reference>
<gene>
    <name evidence="3" type="ORF">THAPSDRAFT_24443</name>
</gene>
<evidence type="ECO:0000256" key="2">
    <source>
        <dbReference type="SAM" id="Phobius"/>
    </source>
</evidence>
<organism evidence="3 4">
    <name type="scientific">Thalassiosira pseudonana</name>
    <name type="common">Marine diatom</name>
    <name type="synonym">Cyclotella nana</name>
    <dbReference type="NCBI Taxonomy" id="35128"/>
    <lineage>
        <taxon>Eukaryota</taxon>
        <taxon>Sar</taxon>
        <taxon>Stramenopiles</taxon>
        <taxon>Ochrophyta</taxon>
        <taxon>Bacillariophyta</taxon>
        <taxon>Coscinodiscophyceae</taxon>
        <taxon>Thalassiosirophycidae</taxon>
        <taxon>Thalassiosirales</taxon>
        <taxon>Thalassiosiraceae</taxon>
        <taxon>Thalassiosira</taxon>
    </lineage>
</organism>
<dbReference type="InParanoid" id="B8CA36"/>
<protein>
    <submittedName>
        <fullName evidence="3">Uncharacterized protein</fullName>
    </submittedName>
</protein>
<keyword evidence="2" id="KW-0472">Membrane</keyword>
<dbReference type="HOGENOM" id="CLU_495691_0_0_1"/>
<keyword evidence="2" id="KW-0812">Transmembrane</keyword>
<accession>B8CA36</accession>
<feature type="compositionally biased region" description="Low complexity" evidence="1">
    <location>
        <begin position="152"/>
        <end position="183"/>
    </location>
</feature>
<feature type="compositionally biased region" description="Basic residues" evidence="1">
    <location>
        <begin position="425"/>
        <end position="440"/>
    </location>
</feature>
<dbReference type="PaxDb" id="35128-Thaps24443"/>
<reference evidence="3 4" key="1">
    <citation type="journal article" date="2004" name="Science">
        <title>The genome of the diatom Thalassiosira pseudonana: ecology, evolution, and metabolism.</title>
        <authorList>
            <person name="Armbrust E.V."/>
            <person name="Berges J.A."/>
            <person name="Bowler C."/>
            <person name="Green B.R."/>
            <person name="Martinez D."/>
            <person name="Putnam N.H."/>
            <person name="Zhou S."/>
            <person name="Allen A.E."/>
            <person name="Apt K.E."/>
            <person name="Bechner M."/>
            <person name="Brzezinski M.A."/>
            <person name="Chaal B.K."/>
            <person name="Chiovitti A."/>
            <person name="Davis A.K."/>
            <person name="Demarest M.S."/>
            <person name="Detter J.C."/>
            <person name="Glavina T."/>
            <person name="Goodstein D."/>
            <person name="Hadi M.Z."/>
            <person name="Hellsten U."/>
            <person name="Hildebrand M."/>
            <person name="Jenkins B.D."/>
            <person name="Jurka J."/>
            <person name="Kapitonov V.V."/>
            <person name="Kroger N."/>
            <person name="Lau W.W."/>
            <person name="Lane T.W."/>
            <person name="Larimer F.W."/>
            <person name="Lippmeier J.C."/>
            <person name="Lucas S."/>
            <person name="Medina M."/>
            <person name="Montsant A."/>
            <person name="Obornik M."/>
            <person name="Parker M.S."/>
            <person name="Palenik B."/>
            <person name="Pazour G.J."/>
            <person name="Richardson P.M."/>
            <person name="Rynearson T.A."/>
            <person name="Saito M.A."/>
            <person name="Schwartz D.C."/>
            <person name="Thamatrakoln K."/>
            <person name="Valentin K."/>
            <person name="Vardi A."/>
            <person name="Wilkerson F.P."/>
            <person name="Rokhsar D.S."/>
        </authorList>
    </citation>
    <scope>NUCLEOTIDE SEQUENCE [LARGE SCALE GENOMIC DNA]</scope>
    <source>
        <strain evidence="3 4">CCMP1335</strain>
    </source>
</reference>
<dbReference type="KEGG" id="tps:THAPSDRAFT_24443"/>
<feature type="transmembrane region" description="Helical" evidence="2">
    <location>
        <begin position="362"/>
        <end position="382"/>
    </location>
</feature>
<dbReference type="AlphaFoldDB" id="B8CA36"/>
<keyword evidence="2" id="KW-1133">Transmembrane helix</keyword>
<dbReference type="EMBL" id="CM000647">
    <property type="protein sequence ID" value="EED89438.1"/>
    <property type="molecule type" value="Genomic_DNA"/>
</dbReference>
<evidence type="ECO:0000313" key="3">
    <source>
        <dbReference type="EMBL" id="EED89438.1"/>
    </source>
</evidence>
<proteinExistence type="predicted"/>
<name>B8CA36_THAPS</name>
<feature type="region of interest" description="Disordered" evidence="1">
    <location>
        <begin position="151"/>
        <end position="183"/>
    </location>
</feature>
<feature type="region of interest" description="Disordered" evidence="1">
    <location>
        <begin position="390"/>
        <end position="448"/>
    </location>
</feature>
<keyword evidence="4" id="KW-1185">Reference proteome</keyword>
<evidence type="ECO:0000313" key="4">
    <source>
        <dbReference type="Proteomes" id="UP000001449"/>
    </source>
</evidence>
<feature type="compositionally biased region" description="Basic and acidic residues" evidence="1">
    <location>
        <begin position="390"/>
        <end position="401"/>
    </location>
</feature>
<dbReference type="RefSeq" id="XP_002292977.1">
    <property type="nucleotide sequence ID" value="XM_002292941.1"/>
</dbReference>
<sequence length="550" mass="60070">MAKPSSSAPVSLLNFTWNAVDNNEKDHVEVWYADYEDATYEDGLCVNNKTIPEGRTTYSSQLKCCQSAFGAQSHHTCIGDMPNAPTQSPTATVGSETGIWYPSLLTDANYEEGSCSNTAPVPMGVETFWSQELCCLGVYGSQSQHYCLDQLPSDAPSSSPSEDPTILPTSSNKTTSTVSSPPTHNYHAVFVNDTTVPTSQTPQFVTVSLPALALTIHTSVGLGNIDDSAISSIFSEYLMNHMSAESENKERIHDVDLDAEIYSRAGSTTESTYEYILTGSSRFVREGDTSTFEEDVESVLINSFERDSSDTTLLEMLQASEDAILSSTDEISISLLRQIEREYSVNAGNSSQQPPSANGMPVLPIILCICGIAFFLVAVSFYNRKQLTRAQEEMNSSRDDVSDISASLADSDDQPIADTDDKPAQRRKSRSKFFDRRRRSNANDENGMLDDIHQAVIDIMNNPSDEMSNITHDMPNNECALFSRCGPLFGNRSEDEENFGDGALPGDIINAGNETGMAEIKKVVTEEASGGTAEWVCVDGQVIERKKTSQ</sequence>
<dbReference type="GeneID" id="7449391"/>
<dbReference type="Proteomes" id="UP000001449">
    <property type="component" value="Chromosome 12"/>
</dbReference>
<evidence type="ECO:0000256" key="1">
    <source>
        <dbReference type="SAM" id="MobiDB-lite"/>
    </source>
</evidence>